<dbReference type="Gene3D" id="3.40.1410.10">
    <property type="entry name" value="Chorismate lyase-like"/>
    <property type="match status" value="1"/>
</dbReference>
<evidence type="ECO:0000256" key="1">
    <source>
        <dbReference type="ARBA" id="ARBA00023015"/>
    </source>
</evidence>
<organism evidence="5 6">
    <name type="scientific">Harryflintia acetispora</name>
    <dbReference type="NCBI Taxonomy" id="1849041"/>
    <lineage>
        <taxon>Bacteria</taxon>
        <taxon>Bacillati</taxon>
        <taxon>Bacillota</taxon>
        <taxon>Clostridia</taxon>
        <taxon>Eubacteriales</taxon>
        <taxon>Oscillospiraceae</taxon>
        <taxon>Harryflintia</taxon>
    </lineage>
</organism>
<keyword evidence="1" id="KW-0805">Transcription regulation</keyword>
<dbReference type="Gene3D" id="1.10.10.10">
    <property type="entry name" value="Winged helix-like DNA-binding domain superfamily/Winged helix DNA-binding domain"/>
    <property type="match status" value="1"/>
</dbReference>
<dbReference type="PANTHER" id="PTHR44846">
    <property type="entry name" value="MANNOSYL-D-GLYCERATE TRANSPORT/METABOLISM SYSTEM REPRESSOR MNGR-RELATED"/>
    <property type="match status" value="1"/>
</dbReference>
<dbReference type="SMART" id="SM00345">
    <property type="entry name" value="HTH_GNTR"/>
    <property type="match status" value="1"/>
</dbReference>
<dbReference type="PROSITE" id="PS50949">
    <property type="entry name" value="HTH_GNTR"/>
    <property type="match status" value="1"/>
</dbReference>
<dbReference type="InterPro" id="IPR036390">
    <property type="entry name" value="WH_DNA-bd_sf"/>
</dbReference>
<proteinExistence type="predicted"/>
<evidence type="ECO:0000256" key="3">
    <source>
        <dbReference type="ARBA" id="ARBA00023163"/>
    </source>
</evidence>
<dbReference type="FunFam" id="1.10.10.10:FF:000079">
    <property type="entry name" value="GntR family transcriptional regulator"/>
    <property type="match status" value="1"/>
</dbReference>
<evidence type="ECO:0000313" key="5">
    <source>
        <dbReference type="EMBL" id="TCL41622.1"/>
    </source>
</evidence>
<dbReference type="RefSeq" id="WP_159448872.1">
    <property type="nucleotide sequence ID" value="NZ_JADNAH010000052.1"/>
</dbReference>
<dbReference type="Proteomes" id="UP000294682">
    <property type="component" value="Unassembled WGS sequence"/>
</dbReference>
<dbReference type="CDD" id="cd07377">
    <property type="entry name" value="WHTH_GntR"/>
    <property type="match status" value="1"/>
</dbReference>
<dbReference type="InterPro" id="IPR000524">
    <property type="entry name" value="Tscrpt_reg_HTH_GntR"/>
</dbReference>
<dbReference type="GO" id="GO:0003700">
    <property type="term" value="F:DNA-binding transcription factor activity"/>
    <property type="evidence" value="ECO:0007669"/>
    <property type="project" value="InterPro"/>
</dbReference>
<keyword evidence="6" id="KW-1185">Reference proteome</keyword>
<keyword evidence="2" id="KW-0238">DNA-binding</keyword>
<dbReference type="GO" id="GO:0045892">
    <property type="term" value="P:negative regulation of DNA-templated transcription"/>
    <property type="evidence" value="ECO:0007669"/>
    <property type="project" value="TreeGrafter"/>
</dbReference>
<evidence type="ECO:0000256" key="2">
    <source>
        <dbReference type="ARBA" id="ARBA00023125"/>
    </source>
</evidence>
<gene>
    <name evidence="5" type="ORF">EDD78_11396</name>
</gene>
<dbReference type="InterPro" id="IPR050679">
    <property type="entry name" value="Bact_HTH_transcr_reg"/>
</dbReference>
<keyword evidence="3" id="KW-0804">Transcription</keyword>
<dbReference type="SUPFAM" id="SSF46785">
    <property type="entry name" value="Winged helix' DNA-binding domain"/>
    <property type="match status" value="1"/>
</dbReference>
<dbReference type="SMART" id="SM00866">
    <property type="entry name" value="UTRA"/>
    <property type="match status" value="1"/>
</dbReference>
<dbReference type="PANTHER" id="PTHR44846:SF1">
    <property type="entry name" value="MANNOSYL-D-GLYCERATE TRANSPORT_METABOLISM SYSTEM REPRESSOR MNGR-RELATED"/>
    <property type="match status" value="1"/>
</dbReference>
<dbReference type="AlphaFoldDB" id="A0A9X8Y7C8"/>
<dbReference type="SUPFAM" id="SSF64288">
    <property type="entry name" value="Chorismate lyase-like"/>
    <property type="match status" value="1"/>
</dbReference>
<name>A0A9X8Y7C8_9FIRM</name>
<protein>
    <submittedName>
        <fullName evidence="5">GntR family transcriptional regulator</fullName>
    </submittedName>
</protein>
<dbReference type="InterPro" id="IPR028978">
    <property type="entry name" value="Chorismate_lyase_/UTRA_dom_sf"/>
</dbReference>
<comment type="caution">
    <text evidence="5">The sequence shown here is derived from an EMBL/GenBank/DDBJ whole genome shotgun (WGS) entry which is preliminary data.</text>
</comment>
<dbReference type="InterPro" id="IPR011663">
    <property type="entry name" value="UTRA"/>
</dbReference>
<dbReference type="EMBL" id="SLUK01000013">
    <property type="protein sequence ID" value="TCL41622.1"/>
    <property type="molecule type" value="Genomic_DNA"/>
</dbReference>
<evidence type="ECO:0000313" key="6">
    <source>
        <dbReference type="Proteomes" id="UP000294682"/>
    </source>
</evidence>
<feature type="domain" description="HTH gntR-type" evidence="4">
    <location>
        <begin position="16"/>
        <end position="84"/>
    </location>
</feature>
<dbReference type="PRINTS" id="PR00035">
    <property type="entry name" value="HTHGNTR"/>
</dbReference>
<dbReference type="Pfam" id="PF00392">
    <property type="entry name" value="GntR"/>
    <property type="match status" value="1"/>
</dbReference>
<accession>A0A9X8Y7C8</accession>
<dbReference type="InterPro" id="IPR036388">
    <property type="entry name" value="WH-like_DNA-bd_sf"/>
</dbReference>
<evidence type="ECO:0000259" key="4">
    <source>
        <dbReference type="PROSITE" id="PS50949"/>
    </source>
</evidence>
<reference evidence="5 6" key="1">
    <citation type="submission" date="2019-03" db="EMBL/GenBank/DDBJ databases">
        <title>Genomic Encyclopedia of Type Strains, Phase IV (KMG-IV): sequencing the most valuable type-strain genomes for metagenomic binning, comparative biology and taxonomic classification.</title>
        <authorList>
            <person name="Goeker M."/>
        </authorList>
    </citation>
    <scope>NUCLEOTIDE SEQUENCE [LARGE SCALE GENOMIC DNA]</scope>
    <source>
        <strain evidence="5 6">DSM 100433</strain>
    </source>
</reference>
<sequence>MSIDLRDAAFSKEVPVALYYQLKESLLQKIQDETWKPGQKIPTERELCEMYGVSRITVRKALDDLQNEDYLYRIQGKGTYVKRSSIDYRLSKFYSFNEELSRRGLKERAQMLSFSKVVPEDKVRAQLHLAEGQEVFCVKRTRYMDETPYVIEISYIPSSLCPGLCREEIETEGLYSSMRRHGVHPDHATEQFRATGLTGAEAKLLSLSPGEPAINLRRITWAGNTLVEYCNSIVRGDFFTYTVELK</sequence>
<dbReference type="Pfam" id="PF07702">
    <property type="entry name" value="UTRA"/>
    <property type="match status" value="1"/>
</dbReference>
<dbReference type="GO" id="GO:0003677">
    <property type="term" value="F:DNA binding"/>
    <property type="evidence" value="ECO:0007669"/>
    <property type="project" value="UniProtKB-KW"/>
</dbReference>